<organism evidence="2 3">
    <name type="scientific">Emiliania huxleyi (strain CCMP1516)</name>
    <dbReference type="NCBI Taxonomy" id="280463"/>
    <lineage>
        <taxon>Eukaryota</taxon>
        <taxon>Haptista</taxon>
        <taxon>Haptophyta</taxon>
        <taxon>Prymnesiophyceae</taxon>
        <taxon>Isochrysidales</taxon>
        <taxon>Noelaerhabdaceae</taxon>
        <taxon>Emiliania</taxon>
    </lineage>
</organism>
<feature type="compositionally biased region" description="Polar residues" evidence="1">
    <location>
        <begin position="40"/>
        <end position="54"/>
    </location>
</feature>
<dbReference type="AlphaFoldDB" id="A0A0D3J556"/>
<proteinExistence type="predicted"/>
<protein>
    <submittedName>
        <fullName evidence="2">Uncharacterized protein</fullName>
    </submittedName>
</protein>
<feature type="compositionally biased region" description="Polar residues" evidence="1">
    <location>
        <begin position="98"/>
        <end position="107"/>
    </location>
</feature>
<keyword evidence="3" id="KW-1185">Reference proteome</keyword>
<reference evidence="3" key="1">
    <citation type="journal article" date="2013" name="Nature">
        <title>Pan genome of the phytoplankton Emiliania underpins its global distribution.</title>
        <authorList>
            <person name="Read B.A."/>
            <person name="Kegel J."/>
            <person name="Klute M.J."/>
            <person name="Kuo A."/>
            <person name="Lefebvre S.C."/>
            <person name="Maumus F."/>
            <person name="Mayer C."/>
            <person name="Miller J."/>
            <person name="Monier A."/>
            <person name="Salamov A."/>
            <person name="Young J."/>
            <person name="Aguilar M."/>
            <person name="Claverie J.M."/>
            <person name="Frickenhaus S."/>
            <person name="Gonzalez K."/>
            <person name="Herman E.K."/>
            <person name="Lin Y.C."/>
            <person name="Napier J."/>
            <person name="Ogata H."/>
            <person name="Sarno A.F."/>
            <person name="Shmutz J."/>
            <person name="Schroeder D."/>
            <person name="de Vargas C."/>
            <person name="Verret F."/>
            <person name="von Dassow P."/>
            <person name="Valentin K."/>
            <person name="Van de Peer Y."/>
            <person name="Wheeler G."/>
            <person name="Dacks J.B."/>
            <person name="Delwiche C.F."/>
            <person name="Dyhrman S.T."/>
            <person name="Glockner G."/>
            <person name="John U."/>
            <person name="Richards T."/>
            <person name="Worden A.Z."/>
            <person name="Zhang X."/>
            <person name="Grigoriev I.V."/>
            <person name="Allen A.E."/>
            <person name="Bidle K."/>
            <person name="Borodovsky M."/>
            <person name="Bowler C."/>
            <person name="Brownlee C."/>
            <person name="Cock J.M."/>
            <person name="Elias M."/>
            <person name="Gladyshev V.N."/>
            <person name="Groth M."/>
            <person name="Guda C."/>
            <person name="Hadaegh A."/>
            <person name="Iglesias-Rodriguez M.D."/>
            <person name="Jenkins J."/>
            <person name="Jones B.M."/>
            <person name="Lawson T."/>
            <person name="Leese F."/>
            <person name="Lindquist E."/>
            <person name="Lobanov A."/>
            <person name="Lomsadze A."/>
            <person name="Malik S.B."/>
            <person name="Marsh M.E."/>
            <person name="Mackinder L."/>
            <person name="Mock T."/>
            <person name="Mueller-Roeber B."/>
            <person name="Pagarete A."/>
            <person name="Parker M."/>
            <person name="Probert I."/>
            <person name="Quesneville H."/>
            <person name="Raines C."/>
            <person name="Rensing S.A."/>
            <person name="Riano-Pachon D.M."/>
            <person name="Richier S."/>
            <person name="Rokitta S."/>
            <person name="Shiraiwa Y."/>
            <person name="Soanes D.M."/>
            <person name="van der Giezen M."/>
            <person name="Wahlund T.M."/>
            <person name="Williams B."/>
            <person name="Wilson W."/>
            <person name="Wolfe G."/>
            <person name="Wurch L.L."/>
        </authorList>
    </citation>
    <scope>NUCLEOTIDE SEQUENCE</scope>
</reference>
<reference evidence="2" key="2">
    <citation type="submission" date="2024-10" db="UniProtKB">
        <authorList>
            <consortium name="EnsemblProtists"/>
        </authorList>
    </citation>
    <scope>IDENTIFICATION</scope>
</reference>
<feature type="compositionally biased region" description="Low complexity" evidence="1">
    <location>
        <begin position="65"/>
        <end position="87"/>
    </location>
</feature>
<sequence>MSKAWQHRASGESAASSRCCARPRWATALRSGSGPACSRIPSTSSTRCSLTAGATRSPRTRRRPSTPSRSSRGSSSRSGRTPPSTRAARSRPARSETGSSASATLSSRGPHDGEKEIVTAAGISFSSSRGPHDGEKEIVAPERYFFFVLSRTS</sequence>
<evidence type="ECO:0000256" key="1">
    <source>
        <dbReference type="SAM" id="MobiDB-lite"/>
    </source>
</evidence>
<evidence type="ECO:0000313" key="3">
    <source>
        <dbReference type="Proteomes" id="UP000013827"/>
    </source>
</evidence>
<name>A0A0D3J556_EMIH1</name>
<feature type="region of interest" description="Disordered" evidence="1">
    <location>
        <begin position="1"/>
        <end position="135"/>
    </location>
</feature>
<dbReference type="PaxDb" id="2903-EOD18641"/>
<dbReference type="EnsemblProtists" id="EOD18641">
    <property type="protein sequence ID" value="EOD18641"/>
    <property type="gene ID" value="EMIHUDRAFT_458892"/>
</dbReference>
<accession>A0A0D3J556</accession>
<evidence type="ECO:0000313" key="2">
    <source>
        <dbReference type="EnsemblProtists" id="EOD18641"/>
    </source>
</evidence>
<dbReference type="Proteomes" id="UP000013827">
    <property type="component" value="Unassembled WGS sequence"/>
</dbReference>